<dbReference type="SUPFAM" id="SSF57756">
    <property type="entry name" value="Retrovirus zinc finger-like domains"/>
    <property type="match status" value="1"/>
</dbReference>
<dbReference type="InterPro" id="IPR001878">
    <property type="entry name" value="Znf_CCHC"/>
</dbReference>
<proteinExistence type="predicted"/>
<sequence length="122" mass="13232">MSRGSWGPADLRRLARRTGSESQELLAAAFVDGLPEKVQEAMRSSDRMETLYLVDLLACARAMLATELPSNNADSGLVAAACSLTPADATSSSDWRCYPCGSINHFARECPTRHPSDWKPTS</sequence>
<dbReference type="Proteomes" id="UP000046395">
    <property type="component" value="Unassembled WGS sequence"/>
</dbReference>
<evidence type="ECO:0000313" key="3">
    <source>
        <dbReference type="Proteomes" id="UP000046395"/>
    </source>
</evidence>
<dbReference type="GO" id="GO:0008270">
    <property type="term" value="F:zinc ion binding"/>
    <property type="evidence" value="ECO:0007669"/>
    <property type="project" value="UniProtKB-KW"/>
</dbReference>
<keyword evidence="1" id="KW-0479">Metal-binding</keyword>
<dbReference type="WBParaSite" id="TMUE_1000002645.1">
    <property type="protein sequence ID" value="TMUE_1000002645.1"/>
    <property type="gene ID" value="WBGene00298412"/>
</dbReference>
<keyword evidence="1" id="KW-0863">Zinc-finger</keyword>
<dbReference type="SMART" id="SM00343">
    <property type="entry name" value="ZnF_C2HC"/>
    <property type="match status" value="1"/>
</dbReference>
<evidence type="ECO:0000259" key="2">
    <source>
        <dbReference type="PROSITE" id="PS50158"/>
    </source>
</evidence>
<dbReference type="Gene3D" id="4.10.60.10">
    <property type="entry name" value="Zinc finger, CCHC-type"/>
    <property type="match status" value="1"/>
</dbReference>
<dbReference type="GO" id="GO:0003676">
    <property type="term" value="F:nucleic acid binding"/>
    <property type="evidence" value="ECO:0007669"/>
    <property type="project" value="InterPro"/>
</dbReference>
<keyword evidence="1" id="KW-0862">Zinc</keyword>
<dbReference type="GO" id="GO:0019899">
    <property type="term" value="F:enzyme binding"/>
    <property type="evidence" value="ECO:0007669"/>
    <property type="project" value="UniProtKB-ARBA"/>
</dbReference>
<evidence type="ECO:0000256" key="1">
    <source>
        <dbReference type="PROSITE-ProRule" id="PRU00047"/>
    </source>
</evidence>
<dbReference type="Pfam" id="PF00098">
    <property type="entry name" value="zf-CCHC"/>
    <property type="match status" value="1"/>
</dbReference>
<organism evidence="3 4">
    <name type="scientific">Trichuris muris</name>
    <name type="common">Mouse whipworm</name>
    <dbReference type="NCBI Taxonomy" id="70415"/>
    <lineage>
        <taxon>Eukaryota</taxon>
        <taxon>Metazoa</taxon>
        <taxon>Ecdysozoa</taxon>
        <taxon>Nematoda</taxon>
        <taxon>Enoplea</taxon>
        <taxon>Dorylaimia</taxon>
        <taxon>Trichinellida</taxon>
        <taxon>Trichuridae</taxon>
        <taxon>Trichuris</taxon>
    </lineage>
</organism>
<accession>A0A5S6Q602</accession>
<dbReference type="InterPro" id="IPR036875">
    <property type="entry name" value="Znf_CCHC_sf"/>
</dbReference>
<dbReference type="AlphaFoldDB" id="A0A5S6Q602"/>
<evidence type="ECO:0000313" key="4">
    <source>
        <dbReference type="WBParaSite" id="TMUE_1000002645.1"/>
    </source>
</evidence>
<feature type="domain" description="CCHC-type" evidence="2">
    <location>
        <begin position="96"/>
        <end position="111"/>
    </location>
</feature>
<protein>
    <submittedName>
        <fullName evidence="4">CCHC-type domain-containing protein</fullName>
    </submittedName>
</protein>
<keyword evidence="3" id="KW-1185">Reference proteome</keyword>
<reference evidence="4" key="1">
    <citation type="submission" date="2019-12" db="UniProtKB">
        <authorList>
            <consortium name="WormBaseParasite"/>
        </authorList>
    </citation>
    <scope>IDENTIFICATION</scope>
</reference>
<dbReference type="PROSITE" id="PS50158">
    <property type="entry name" value="ZF_CCHC"/>
    <property type="match status" value="1"/>
</dbReference>
<name>A0A5S6Q602_TRIMR</name>